<dbReference type="GO" id="GO:0016829">
    <property type="term" value="F:lyase activity"/>
    <property type="evidence" value="ECO:0007669"/>
    <property type="project" value="UniProtKB-KW"/>
</dbReference>
<reference evidence="2" key="1">
    <citation type="submission" date="2013-08" db="EMBL/GenBank/DDBJ databases">
        <authorList>
            <person name="Mendez C."/>
            <person name="Richter M."/>
            <person name="Ferrer M."/>
            <person name="Sanchez J."/>
        </authorList>
    </citation>
    <scope>NUCLEOTIDE SEQUENCE</scope>
</reference>
<dbReference type="EC" id="4.1.1.41" evidence="2"/>
<dbReference type="EMBL" id="AUZY01012386">
    <property type="protein sequence ID" value="EQD30233.1"/>
    <property type="molecule type" value="Genomic_DNA"/>
</dbReference>
<dbReference type="Gene3D" id="3.90.226.10">
    <property type="entry name" value="2-enoyl-CoA Hydratase, Chain A, domain 1"/>
    <property type="match status" value="1"/>
</dbReference>
<keyword evidence="2" id="KW-0456">Lyase</keyword>
<gene>
    <name evidence="2" type="ORF">B1B_18506</name>
</gene>
<dbReference type="Pfam" id="PF00378">
    <property type="entry name" value="ECH_1"/>
    <property type="match status" value="1"/>
</dbReference>
<feature type="region of interest" description="Disordered" evidence="1">
    <location>
        <begin position="113"/>
        <end position="160"/>
    </location>
</feature>
<evidence type="ECO:0000256" key="1">
    <source>
        <dbReference type="SAM" id="MobiDB-lite"/>
    </source>
</evidence>
<proteinExistence type="predicted"/>
<dbReference type="InterPro" id="IPR001753">
    <property type="entry name" value="Enoyl-CoA_hydra/iso"/>
</dbReference>
<accession>T0YAS5</accession>
<name>T0YAS5_9ZZZZ</name>
<feature type="compositionally biased region" description="Polar residues" evidence="1">
    <location>
        <begin position="113"/>
        <end position="138"/>
    </location>
</feature>
<evidence type="ECO:0000313" key="2">
    <source>
        <dbReference type="EMBL" id="EQD30233.1"/>
    </source>
</evidence>
<comment type="caution">
    <text evidence="2">The sequence shown here is derived from an EMBL/GenBank/DDBJ whole genome shotgun (WGS) entry which is preliminary data.</text>
</comment>
<dbReference type="PANTHER" id="PTHR11941">
    <property type="entry name" value="ENOYL-COA HYDRATASE-RELATED"/>
    <property type="match status" value="1"/>
</dbReference>
<feature type="compositionally biased region" description="Low complexity" evidence="1">
    <location>
        <begin position="144"/>
        <end position="154"/>
    </location>
</feature>
<reference evidence="2" key="2">
    <citation type="journal article" date="2014" name="ISME J.">
        <title>Microbial stratification in low pH oxic and suboxic macroscopic growths along an acid mine drainage.</title>
        <authorList>
            <person name="Mendez-Garcia C."/>
            <person name="Mesa V."/>
            <person name="Sprenger R.R."/>
            <person name="Richter M."/>
            <person name="Diez M.S."/>
            <person name="Solano J."/>
            <person name="Bargiela R."/>
            <person name="Golyshina O.V."/>
            <person name="Manteca A."/>
            <person name="Ramos J.L."/>
            <person name="Gallego J.R."/>
            <person name="Llorente I."/>
            <person name="Martins Dos Santos V.A."/>
            <person name="Jensen O.N."/>
            <person name="Pelaez A.I."/>
            <person name="Sanchez J."/>
            <person name="Ferrer M."/>
        </authorList>
    </citation>
    <scope>NUCLEOTIDE SEQUENCE</scope>
</reference>
<organism evidence="2">
    <name type="scientific">mine drainage metagenome</name>
    <dbReference type="NCBI Taxonomy" id="410659"/>
    <lineage>
        <taxon>unclassified sequences</taxon>
        <taxon>metagenomes</taxon>
        <taxon>ecological metagenomes</taxon>
    </lineage>
</organism>
<protein>
    <submittedName>
        <fullName evidence="2">Crotonase, core domain protein</fullName>
        <ecNumber evidence="2">4.1.1.41</ecNumber>
    </submittedName>
</protein>
<dbReference type="CDD" id="cd06558">
    <property type="entry name" value="crotonase-like"/>
    <property type="match status" value="1"/>
</dbReference>
<dbReference type="PANTHER" id="PTHR11941:SF54">
    <property type="entry name" value="ENOYL-COA HYDRATASE, MITOCHONDRIAL"/>
    <property type="match status" value="1"/>
</dbReference>
<dbReference type="SUPFAM" id="SSF52096">
    <property type="entry name" value="ClpP/crotonase"/>
    <property type="match status" value="1"/>
</dbReference>
<dbReference type="InterPro" id="IPR029045">
    <property type="entry name" value="ClpP/crotonase-like_dom_sf"/>
</dbReference>
<sequence>MTEEGPVGRKREKDGVELLVLRNPPVNALSTRLLAELGSTVAALEQDPTVRAVILTGDGPYFSAGADLKEMATMDLATAPDVVRAGHTLFARLAGLRAPVIAAINGLALAGDSNSRCRPTSASPGSRRNSALPRSTTDCCRPTAAPSASLASSGSRRRRS</sequence>
<dbReference type="GO" id="GO:0006635">
    <property type="term" value="P:fatty acid beta-oxidation"/>
    <property type="evidence" value="ECO:0007669"/>
    <property type="project" value="TreeGrafter"/>
</dbReference>
<dbReference type="AlphaFoldDB" id="T0YAS5"/>